<gene>
    <name evidence="2" type="ORF">ABEG17_01785</name>
</gene>
<evidence type="ECO:0000256" key="1">
    <source>
        <dbReference type="SAM" id="MobiDB-lite"/>
    </source>
</evidence>
<dbReference type="InterPro" id="IPR003673">
    <property type="entry name" value="CoA-Trfase_fam_III"/>
</dbReference>
<accession>A0AAU7JUF5</accession>
<dbReference type="InterPro" id="IPR044855">
    <property type="entry name" value="CoA-Trfase_III_dom3_sf"/>
</dbReference>
<feature type="region of interest" description="Disordered" evidence="1">
    <location>
        <begin position="420"/>
        <end position="444"/>
    </location>
</feature>
<dbReference type="Pfam" id="PF02515">
    <property type="entry name" value="CoA_transf_3"/>
    <property type="match status" value="2"/>
</dbReference>
<organism evidence="2">
    <name type="scientific">Pedococcus sp. KACC 23699</name>
    <dbReference type="NCBI Taxonomy" id="3149228"/>
    <lineage>
        <taxon>Bacteria</taxon>
        <taxon>Bacillati</taxon>
        <taxon>Actinomycetota</taxon>
        <taxon>Actinomycetes</taxon>
        <taxon>Micrococcales</taxon>
        <taxon>Intrasporangiaceae</taxon>
        <taxon>Pedococcus</taxon>
    </lineage>
</organism>
<name>A0AAU7JUF5_9MICO</name>
<protein>
    <submittedName>
        <fullName evidence="2">CoA transferase</fullName>
    </submittedName>
</protein>
<dbReference type="InterPro" id="IPR023606">
    <property type="entry name" value="CoA-Trfase_III_dom_1_sf"/>
</dbReference>
<dbReference type="PANTHER" id="PTHR48228">
    <property type="entry name" value="SUCCINYL-COA--D-CITRAMALATE COA-TRANSFERASE"/>
    <property type="match status" value="1"/>
</dbReference>
<dbReference type="AlphaFoldDB" id="A0AAU7JUF5"/>
<dbReference type="SUPFAM" id="SSF89796">
    <property type="entry name" value="CoA-transferase family III (CaiB/BaiF)"/>
    <property type="match status" value="2"/>
</dbReference>
<keyword evidence="2" id="KW-0808">Transferase</keyword>
<dbReference type="GO" id="GO:0016740">
    <property type="term" value="F:transferase activity"/>
    <property type="evidence" value="ECO:0007669"/>
    <property type="project" value="UniProtKB-KW"/>
</dbReference>
<evidence type="ECO:0000313" key="2">
    <source>
        <dbReference type="EMBL" id="XBO44083.1"/>
    </source>
</evidence>
<dbReference type="Gene3D" id="3.30.1540.10">
    <property type="entry name" value="formyl-coa transferase, domain 3"/>
    <property type="match status" value="1"/>
</dbReference>
<proteinExistence type="predicted"/>
<dbReference type="RefSeq" id="WP_406831541.1">
    <property type="nucleotide sequence ID" value="NZ_CP157483.1"/>
</dbReference>
<sequence length="444" mass="47071">MNPLLRQVLPVLGLDEAYAAEHLDLAAGSALPSALPVNVLACGSVAAAGLAGLALRDPGSGRVDVDPRQVSVAFRSDQVQTVDGVGESGFAPLSGFFRAHDGWVRTHANYPHHRERLLRALDLPETAGREDAAAAIAEREAQEVEDAVVADHGIAVRVRSVGEWMASEQAAAVAGHDVLAVGRAGGSGAIPVPDRPRVLDLTRVIAGPVATRTLAFLGCDVLRVDSPRLPELELQHLDTGAGKRSTLIDLHETHARQRFHELLDSADVLVTGYRPGALEVFGLHPDELARTHPHLICATLTAWTPDGPWGGRRGFDSIVQAATGISLLESADGRTPGALPAQALDHATGYLLAAGVLAALRQRATDGGTWRVSAHLARSAHWLLQTDALDGPAVPLQDPSPWTVATRTPRGTVVQSRPAFRLPDGPKQFAHVGRPWGTDPAEWR</sequence>
<dbReference type="PANTHER" id="PTHR48228:SF4">
    <property type="entry name" value="BLR3030 PROTEIN"/>
    <property type="match status" value="1"/>
</dbReference>
<dbReference type="InterPro" id="IPR050509">
    <property type="entry name" value="CoA-transferase_III"/>
</dbReference>
<dbReference type="EMBL" id="CP157483">
    <property type="protein sequence ID" value="XBO44083.1"/>
    <property type="molecule type" value="Genomic_DNA"/>
</dbReference>
<reference evidence="2" key="1">
    <citation type="submission" date="2024-05" db="EMBL/GenBank/DDBJ databases">
        <authorList>
            <person name="Kim S."/>
            <person name="Heo J."/>
            <person name="Choi H."/>
            <person name="Choi Y."/>
            <person name="Kwon S.-W."/>
            <person name="Kim Y."/>
        </authorList>
    </citation>
    <scope>NUCLEOTIDE SEQUENCE</scope>
    <source>
        <strain evidence="2">KACC 23699</strain>
    </source>
</reference>
<dbReference type="Gene3D" id="3.40.50.10540">
    <property type="entry name" value="Crotonobetainyl-coa:carnitine coa-transferase, domain 1"/>
    <property type="match status" value="1"/>
</dbReference>